<protein>
    <submittedName>
        <fullName evidence="2">Methylcrotonoyl-CoA carboxylase</fullName>
    </submittedName>
</protein>
<dbReference type="InterPro" id="IPR029045">
    <property type="entry name" value="ClpP/crotonase-like_dom_sf"/>
</dbReference>
<dbReference type="AlphaFoldDB" id="A0A7Y2H1S9"/>
<sequence>MEILESTIDPSSQAYRENHKRLANLVAELQKYTAEARLGGPEKSQKRHRDQGKLFVRDRIEHLLDPHTAFLELGTLAAHGLYEGSAPGAGIVTGIGQVSGQ</sequence>
<dbReference type="Pfam" id="PF01039">
    <property type="entry name" value="Carboxyl_trans"/>
    <property type="match status" value="1"/>
</dbReference>
<organism evidence="2 3">
    <name type="scientific">Eiseniibacteriota bacterium</name>
    <dbReference type="NCBI Taxonomy" id="2212470"/>
    <lineage>
        <taxon>Bacteria</taxon>
        <taxon>Candidatus Eiseniibacteriota</taxon>
    </lineage>
</organism>
<reference evidence="2 3" key="1">
    <citation type="submission" date="2020-03" db="EMBL/GenBank/DDBJ databases">
        <title>Metabolic flexibility allows generalist bacteria to become dominant in a frequently disturbed ecosystem.</title>
        <authorList>
            <person name="Chen Y.-J."/>
            <person name="Leung P.M."/>
            <person name="Bay S.K."/>
            <person name="Hugenholtz P."/>
            <person name="Kessler A.J."/>
            <person name="Shelley G."/>
            <person name="Waite D.W."/>
            <person name="Cook P.L."/>
            <person name="Greening C."/>
        </authorList>
    </citation>
    <scope>NUCLEOTIDE SEQUENCE [LARGE SCALE GENOMIC DNA]</scope>
    <source>
        <strain evidence="2">SS_bin_28</strain>
    </source>
</reference>
<dbReference type="GO" id="GO:0004485">
    <property type="term" value="F:methylcrotonoyl-CoA carboxylase activity"/>
    <property type="evidence" value="ECO:0007669"/>
    <property type="project" value="TreeGrafter"/>
</dbReference>
<dbReference type="Proteomes" id="UP000547674">
    <property type="component" value="Unassembled WGS sequence"/>
</dbReference>
<evidence type="ECO:0000313" key="2">
    <source>
        <dbReference type="EMBL" id="NNF06320.1"/>
    </source>
</evidence>
<dbReference type="PANTHER" id="PTHR22855:SF13">
    <property type="entry name" value="METHYLCROTONOYL-COA CARBOXYLASE BETA CHAIN, MITOCHONDRIAL"/>
    <property type="match status" value="1"/>
</dbReference>
<feature type="non-terminal residue" evidence="2">
    <location>
        <position position="101"/>
    </location>
</feature>
<evidence type="ECO:0000313" key="3">
    <source>
        <dbReference type="Proteomes" id="UP000547674"/>
    </source>
</evidence>
<dbReference type="Gene3D" id="3.90.226.10">
    <property type="entry name" value="2-enoyl-CoA Hydratase, Chain A, domain 1"/>
    <property type="match status" value="1"/>
</dbReference>
<dbReference type="GO" id="GO:0006552">
    <property type="term" value="P:L-leucine catabolic process"/>
    <property type="evidence" value="ECO:0007669"/>
    <property type="project" value="TreeGrafter"/>
</dbReference>
<comment type="caution">
    <text evidence="2">The sequence shown here is derived from an EMBL/GenBank/DDBJ whole genome shotgun (WGS) entry which is preliminary data.</text>
</comment>
<evidence type="ECO:0000259" key="1">
    <source>
        <dbReference type="Pfam" id="PF01039"/>
    </source>
</evidence>
<dbReference type="SUPFAM" id="SSF52096">
    <property type="entry name" value="ClpP/crotonase"/>
    <property type="match status" value="1"/>
</dbReference>
<dbReference type="GO" id="GO:1905202">
    <property type="term" value="C:methylcrotonoyl-CoA carboxylase complex"/>
    <property type="evidence" value="ECO:0007669"/>
    <property type="project" value="TreeGrafter"/>
</dbReference>
<dbReference type="EMBL" id="JABDJR010000230">
    <property type="protein sequence ID" value="NNF06320.1"/>
    <property type="molecule type" value="Genomic_DNA"/>
</dbReference>
<name>A0A7Y2H1S9_UNCEI</name>
<accession>A0A7Y2H1S9</accession>
<gene>
    <name evidence="2" type="ORF">HKN21_06140</name>
</gene>
<dbReference type="InterPro" id="IPR034733">
    <property type="entry name" value="AcCoA_carboxyl_beta"/>
</dbReference>
<dbReference type="InterPro" id="IPR045190">
    <property type="entry name" value="MCCB/AccD1-like"/>
</dbReference>
<feature type="domain" description="Acetyl-coenzyme A carboxylase carboxyl transferase subunit beta" evidence="1">
    <location>
        <begin position="48"/>
        <end position="101"/>
    </location>
</feature>
<proteinExistence type="predicted"/>
<dbReference type="PANTHER" id="PTHR22855">
    <property type="entry name" value="ACETYL, PROPIONYL, PYRUVATE, AND GLUTACONYL CARBOXYLASE-RELATED"/>
    <property type="match status" value="1"/>
</dbReference>